<dbReference type="InterPro" id="IPR000916">
    <property type="entry name" value="Bet_v_I/MLP"/>
</dbReference>
<keyword evidence="2" id="KW-1185">Reference proteome</keyword>
<dbReference type="InterPro" id="IPR023393">
    <property type="entry name" value="START-like_dom_sf"/>
</dbReference>
<dbReference type="PANTHER" id="PTHR31907">
    <property type="entry name" value="MLP-LIKE PROTEIN 423"/>
    <property type="match status" value="1"/>
</dbReference>
<dbReference type="KEGG" id="rsz:108819227"/>
<dbReference type="Proteomes" id="UP000504610">
    <property type="component" value="Unplaced"/>
</dbReference>
<organism evidence="2 3">
    <name type="scientific">Raphanus sativus</name>
    <name type="common">Radish</name>
    <name type="synonym">Raphanus raphanistrum var. sativus</name>
    <dbReference type="NCBI Taxonomy" id="3726"/>
    <lineage>
        <taxon>Eukaryota</taxon>
        <taxon>Viridiplantae</taxon>
        <taxon>Streptophyta</taxon>
        <taxon>Embryophyta</taxon>
        <taxon>Tracheophyta</taxon>
        <taxon>Spermatophyta</taxon>
        <taxon>Magnoliopsida</taxon>
        <taxon>eudicotyledons</taxon>
        <taxon>Gunneridae</taxon>
        <taxon>Pentapetalae</taxon>
        <taxon>rosids</taxon>
        <taxon>malvids</taxon>
        <taxon>Brassicales</taxon>
        <taxon>Brassicaceae</taxon>
        <taxon>Brassiceae</taxon>
        <taxon>Raphanus</taxon>
    </lineage>
</organism>
<dbReference type="CDD" id="cd07816">
    <property type="entry name" value="Bet_v1-like"/>
    <property type="match status" value="1"/>
</dbReference>
<evidence type="ECO:0000313" key="3">
    <source>
        <dbReference type="RefSeq" id="XP_056854912.1"/>
    </source>
</evidence>
<evidence type="ECO:0000313" key="2">
    <source>
        <dbReference type="Proteomes" id="UP000504610"/>
    </source>
</evidence>
<proteinExistence type="predicted"/>
<dbReference type="Pfam" id="PF00407">
    <property type="entry name" value="Bet_v_1"/>
    <property type="match status" value="1"/>
</dbReference>
<feature type="domain" description="Bet v I/Major latex protein" evidence="1">
    <location>
        <begin position="9"/>
        <end position="160"/>
    </location>
</feature>
<dbReference type="GO" id="GO:0006952">
    <property type="term" value="P:defense response"/>
    <property type="evidence" value="ECO:0007669"/>
    <property type="project" value="InterPro"/>
</dbReference>
<name>A0A9W3CTP8_RAPSA</name>
<dbReference type="RefSeq" id="XP_018447727.2">
    <property type="nucleotide sequence ID" value="XM_018592225.2"/>
</dbReference>
<dbReference type="InterPro" id="IPR051761">
    <property type="entry name" value="MLP-like_ligand-binding"/>
</dbReference>
<dbReference type="GeneID" id="130504320"/>
<accession>A0A9W3CTP8</accession>
<dbReference type="RefSeq" id="XP_056854912.1">
    <property type="nucleotide sequence ID" value="XM_056998932.1"/>
</dbReference>
<dbReference type="Gene3D" id="3.30.530.20">
    <property type="match status" value="1"/>
</dbReference>
<sequence>MAQAMLKPSLQGEIEADVEIKAPATKFYHMFAVRPQDLPKASPENLKGCRVEEGETGKVGTLLTWNYVQDGKPMVAYQRIEAVEPKNNMIKYRVLEGDMMKKFKSFLCTIQVTPKQGGSGGVVKWRMEYERIDENVAPPESLLRVAVKTTKETDEMLLSNE</sequence>
<reference evidence="3" key="1">
    <citation type="submission" date="2025-08" db="UniProtKB">
        <authorList>
            <consortium name="RefSeq"/>
        </authorList>
    </citation>
    <scope>IDENTIFICATION</scope>
    <source>
        <tissue evidence="3">Leaf</tissue>
    </source>
</reference>
<dbReference type="SUPFAM" id="SSF55961">
    <property type="entry name" value="Bet v1-like"/>
    <property type="match status" value="1"/>
</dbReference>
<dbReference type="AlphaFoldDB" id="A0A9W3CTP8"/>
<evidence type="ECO:0000259" key="1">
    <source>
        <dbReference type="SMART" id="SM01037"/>
    </source>
</evidence>
<protein>
    <submittedName>
        <fullName evidence="3">MLP-like protein 31</fullName>
    </submittedName>
</protein>
<dbReference type="OrthoDB" id="1072116at2759"/>
<dbReference type="SMART" id="SM01037">
    <property type="entry name" value="Bet_v_1"/>
    <property type="match status" value="1"/>
</dbReference>
<dbReference type="KEGG" id="rsz:130504320"/>
<gene>
    <name evidence="3" type="primary">LOC130504320</name>
</gene>